<evidence type="ECO:0000256" key="1">
    <source>
        <dbReference type="SAM" id="Phobius"/>
    </source>
</evidence>
<organism evidence="3 4">
    <name type="scientific">Flavonifractor plautii 1_3_50AFAA</name>
    <dbReference type="NCBI Taxonomy" id="742738"/>
    <lineage>
        <taxon>Bacteria</taxon>
        <taxon>Bacillati</taxon>
        <taxon>Bacillota</taxon>
        <taxon>Clostridia</taxon>
        <taxon>Eubacteriales</taxon>
        <taxon>Oscillospiraceae</taxon>
        <taxon>Flavonifractor</taxon>
    </lineage>
</organism>
<name>A0A096BDY3_FLAPL</name>
<keyword evidence="1" id="KW-1133">Transmembrane helix</keyword>
<feature type="transmembrane region" description="Helical" evidence="1">
    <location>
        <begin position="20"/>
        <end position="43"/>
    </location>
</feature>
<evidence type="ECO:0000313" key="3">
    <source>
        <dbReference type="EMBL" id="KGF57320.1"/>
    </source>
</evidence>
<dbReference type="Proteomes" id="UP000029585">
    <property type="component" value="Unassembled WGS sequence"/>
</dbReference>
<dbReference type="RefSeq" id="WP_009257243.1">
    <property type="nucleotide sequence ID" value="NZ_KN174161.1"/>
</dbReference>
<sequence length="423" mass="46821">MGETLAGKKPRNYAVDFWRFFATLAVCWGHMGSVGFRFVGGVFYPESTLLTSGPVLGVFLVFTGYFLMKSYEGKKLKGLNEGKTPSQLALTYLKSRYIGLWPALFMGTLFGFIMSFIGAYTGLWHGKLFMVGEEFNGVKDIFAALNTTALQWFGLDSTGILSDTGWAFQWNSPLWYISAIFVGGYFLYYLLCKNEDLTRGLIVPIIVIVCPCVWALNGSLSMNDRSVLFLGIFDNALAFGTWGTALGIFLYRPYESLRKMVIGTKGKKWLTVLHVVLAAWLIYICIAGIDGLYIAQTADGGRVNSEMYVDLVVAVTMAFAVANQDYLTSKVFNKRIFGKLGEFSLYFFIVHIHCINIVCGLVGAENVTTSGQYYLCLLAVIALSAVLGVIMQLICKKGITPLLHKLDDSIQTCIKRGQEKAAV</sequence>
<dbReference type="EMBL" id="ADLO01000008">
    <property type="protein sequence ID" value="KGF57320.1"/>
    <property type="molecule type" value="Genomic_DNA"/>
</dbReference>
<dbReference type="PATRIC" id="fig|742738.3.peg.267"/>
<protein>
    <recommendedName>
        <fullName evidence="2">Acyltransferase 3 domain-containing protein</fullName>
    </recommendedName>
</protein>
<reference evidence="3 4" key="1">
    <citation type="submission" date="2011-08" db="EMBL/GenBank/DDBJ databases">
        <title>The Genome Sequence of Clostridium orbiscindens 1_3_50AFAA.</title>
        <authorList>
            <consortium name="The Broad Institute Genome Sequencing Platform"/>
            <person name="Earl A."/>
            <person name="Ward D."/>
            <person name="Feldgarden M."/>
            <person name="Gevers D."/>
            <person name="Daigneault M."/>
            <person name="Strauss J."/>
            <person name="Allen-Vercoe E."/>
            <person name="Young S.K."/>
            <person name="Zeng Q."/>
            <person name="Gargeya S."/>
            <person name="Fitzgerald M."/>
            <person name="Haas B."/>
            <person name="Abouelleil A."/>
            <person name="Alvarado L."/>
            <person name="Arachchi H.M."/>
            <person name="Berlin A."/>
            <person name="Brown A."/>
            <person name="Chapman S.B."/>
            <person name="Chen Z."/>
            <person name="Dunbar C."/>
            <person name="Freedman E."/>
            <person name="Gearin G."/>
            <person name="Gellesch M."/>
            <person name="Goldberg J."/>
            <person name="Griggs A."/>
            <person name="Gujja S."/>
            <person name="Heiman D."/>
            <person name="Howarth C."/>
            <person name="Larson L."/>
            <person name="Lui A."/>
            <person name="MacDonald P.J.P."/>
            <person name="Montmayeur A."/>
            <person name="Murphy C."/>
            <person name="Neiman D."/>
            <person name="Pearson M."/>
            <person name="Priest M."/>
            <person name="Roberts A."/>
            <person name="Saif S."/>
            <person name="Shea T."/>
            <person name="Shenoy N."/>
            <person name="Sisk P."/>
            <person name="Stolte C."/>
            <person name="Sykes S."/>
            <person name="Wortman J."/>
            <person name="Nusbaum C."/>
            <person name="Birren B."/>
        </authorList>
    </citation>
    <scope>NUCLEOTIDE SEQUENCE [LARGE SCALE GENOMIC DNA]</scope>
    <source>
        <strain evidence="3 4">1_3_50AFAA</strain>
    </source>
</reference>
<keyword evidence="1" id="KW-0472">Membrane</keyword>
<keyword evidence="1" id="KW-0812">Transmembrane</keyword>
<feature type="transmembrane region" description="Helical" evidence="1">
    <location>
        <begin position="272"/>
        <end position="295"/>
    </location>
</feature>
<feature type="transmembrane region" description="Helical" evidence="1">
    <location>
        <begin position="198"/>
        <end position="216"/>
    </location>
</feature>
<dbReference type="Pfam" id="PF01757">
    <property type="entry name" value="Acyl_transf_3"/>
    <property type="match status" value="1"/>
</dbReference>
<gene>
    <name evidence="3" type="ORF">HMPREF9460_00254</name>
</gene>
<comment type="caution">
    <text evidence="3">The sequence shown here is derived from an EMBL/GenBank/DDBJ whole genome shotgun (WGS) entry which is preliminary data.</text>
</comment>
<keyword evidence="4" id="KW-1185">Reference proteome</keyword>
<evidence type="ECO:0000259" key="2">
    <source>
        <dbReference type="Pfam" id="PF01757"/>
    </source>
</evidence>
<accession>A0A096BDY3</accession>
<feature type="transmembrane region" description="Helical" evidence="1">
    <location>
        <begin position="370"/>
        <end position="395"/>
    </location>
</feature>
<evidence type="ECO:0000313" key="4">
    <source>
        <dbReference type="Proteomes" id="UP000029585"/>
    </source>
</evidence>
<dbReference type="InterPro" id="IPR002656">
    <property type="entry name" value="Acyl_transf_3_dom"/>
</dbReference>
<feature type="transmembrane region" description="Helical" evidence="1">
    <location>
        <begin position="97"/>
        <end position="120"/>
    </location>
</feature>
<feature type="transmembrane region" description="Helical" evidence="1">
    <location>
        <begin position="174"/>
        <end position="191"/>
    </location>
</feature>
<dbReference type="HOGENOM" id="CLU_648459_0_0_9"/>
<proteinExistence type="predicted"/>
<dbReference type="GO" id="GO:0016747">
    <property type="term" value="F:acyltransferase activity, transferring groups other than amino-acyl groups"/>
    <property type="evidence" value="ECO:0007669"/>
    <property type="project" value="InterPro"/>
</dbReference>
<feature type="transmembrane region" description="Helical" evidence="1">
    <location>
        <begin position="228"/>
        <end position="251"/>
    </location>
</feature>
<feature type="transmembrane region" description="Helical" evidence="1">
    <location>
        <begin position="343"/>
        <end position="364"/>
    </location>
</feature>
<feature type="transmembrane region" description="Helical" evidence="1">
    <location>
        <begin position="307"/>
        <end position="323"/>
    </location>
</feature>
<feature type="transmembrane region" description="Helical" evidence="1">
    <location>
        <begin position="49"/>
        <end position="68"/>
    </location>
</feature>
<dbReference type="AlphaFoldDB" id="A0A096BDY3"/>
<feature type="domain" description="Acyltransferase 3" evidence="2">
    <location>
        <begin position="12"/>
        <end position="387"/>
    </location>
</feature>